<evidence type="ECO:0000256" key="7">
    <source>
        <dbReference type="ARBA" id="ARBA00023053"/>
    </source>
</evidence>
<dbReference type="GO" id="GO:0006814">
    <property type="term" value="P:sodium ion transport"/>
    <property type="evidence" value="ECO:0007669"/>
    <property type="project" value="UniProtKB-KW"/>
</dbReference>
<feature type="transmembrane region" description="Helical" evidence="11">
    <location>
        <begin position="145"/>
        <end position="164"/>
    </location>
</feature>
<organism evidence="12 13">
    <name type="scientific">Lymnaea stagnalis</name>
    <name type="common">Great pond snail</name>
    <name type="synonym">Helix stagnalis</name>
    <dbReference type="NCBI Taxonomy" id="6523"/>
    <lineage>
        <taxon>Eukaryota</taxon>
        <taxon>Metazoa</taxon>
        <taxon>Spiralia</taxon>
        <taxon>Lophotrochozoa</taxon>
        <taxon>Mollusca</taxon>
        <taxon>Gastropoda</taxon>
        <taxon>Heterobranchia</taxon>
        <taxon>Euthyneura</taxon>
        <taxon>Panpulmonata</taxon>
        <taxon>Hygrophila</taxon>
        <taxon>Lymnaeoidea</taxon>
        <taxon>Lymnaeidae</taxon>
        <taxon>Lymnaea</taxon>
    </lineage>
</organism>
<comment type="subcellular location">
    <subcellularLocation>
        <location evidence="1">Cell membrane</location>
        <topology evidence="1">Multi-pass membrane protein</topology>
    </subcellularLocation>
</comment>
<evidence type="ECO:0000256" key="4">
    <source>
        <dbReference type="ARBA" id="ARBA00022475"/>
    </source>
</evidence>
<evidence type="ECO:0000256" key="2">
    <source>
        <dbReference type="ARBA" id="ARBA00006434"/>
    </source>
</evidence>
<dbReference type="AlphaFoldDB" id="A0AAV2H8Q8"/>
<dbReference type="PANTHER" id="PTHR42985">
    <property type="entry name" value="SODIUM-COUPLED MONOCARBOXYLATE TRANSPORTER"/>
    <property type="match status" value="1"/>
</dbReference>
<keyword evidence="8" id="KW-0406">Ion transport</keyword>
<evidence type="ECO:0000256" key="3">
    <source>
        <dbReference type="ARBA" id="ARBA00022448"/>
    </source>
</evidence>
<dbReference type="EMBL" id="CAXITT010000057">
    <property type="protein sequence ID" value="CAL1529895.1"/>
    <property type="molecule type" value="Genomic_DNA"/>
</dbReference>
<dbReference type="Proteomes" id="UP001497497">
    <property type="component" value="Unassembled WGS sequence"/>
</dbReference>
<evidence type="ECO:0000256" key="10">
    <source>
        <dbReference type="ARBA" id="ARBA00023201"/>
    </source>
</evidence>
<protein>
    <submittedName>
        <fullName evidence="12">Uncharacterized protein</fullName>
    </submittedName>
</protein>
<dbReference type="GO" id="GO:0005886">
    <property type="term" value="C:plasma membrane"/>
    <property type="evidence" value="ECO:0007669"/>
    <property type="project" value="UniProtKB-SubCell"/>
</dbReference>
<evidence type="ECO:0000256" key="8">
    <source>
        <dbReference type="ARBA" id="ARBA00023065"/>
    </source>
</evidence>
<feature type="non-terminal residue" evidence="12">
    <location>
        <position position="195"/>
    </location>
</feature>
<dbReference type="Gene3D" id="1.20.1730.10">
    <property type="entry name" value="Sodium/glucose cotransporter"/>
    <property type="match status" value="1"/>
</dbReference>
<dbReference type="InterPro" id="IPR001734">
    <property type="entry name" value="Na/solute_symporter"/>
</dbReference>
<dbReference type="PROSITE" id="PS50283">
    <property type="entry name" value="NA_SOLUT_SYMP_3"/>
    <property type="match status" value="1"/>
</dbReference>
<evidence type="ECO:0000256" key="6">
    <source>
        <dbReference type="ARBA" id="ARBA00022989"/>
    </source>
</evidence>
<evidence type="ECO:0000256" key="9">
    <source>
        <dbReference type="ARBA" id="ARBA00023136"/>
    </source>
</evidence>
<keyword evidence="7" id="KW-0915">Sodium</keyword>
<dbReference type="InterPro" id="IPR038377">
    <property type="entry name" value="Na/Glc_symporter_sf"/>
</dbReference>
<reference evidence="12 13" key="1">
    <citation type="submission" date="2024-04" db="EMBL/GenBank/DDBJ databases">
        <authorList>
            <consortium name="Genoscope - CEA"/>
            <person name="William W."/>
        </authorList>
    </citation>
    <scope>NUCLEOTIDE SEQUENCE [LARGE SCALE GENOMIC DNA]</scope>
</reference>
<feature type="transmembrane region" description="Helical" evidence="11">
    <location>
        <begin position="66"/>
        <end position="88"/>
    </location>
</feature>
<gene>
    <name evidence="12" type="ORF">GSLYS_00004028001</name>
</gene>
<evidence type="ECO:0000256" key="5">
    <source>
        <dbReference type="ARBA" id="ARBA00022692"/>
    </source>
</evidence>
<keyword evidence="13" id="KW-1185">Reference proteome</keyword>
<sequence>YRSDGWTLTHQRVEWSSMAPSYQQGRRNDLSNPDIFVFIIILLLGSGVGLSFAIRSRTPAAPSKRPWLQTVTSFVSTTVWLFAPVIILGHPSEMYCYNSMFIYVVLGMLLALVGTVWIFIPFFYRLRVPSTMQYLEMRFNYPVRMLGTFFLLAHTVVAMGYLHYGPSIALRAVTGLDIWGCLIVIGILGMGFTVL</sequence>
<name>A0AAV2H8Q8_LYMST</name>
<accession>A0AAV2H8Q8</accession>
<feature type="transmembrane region" description="Helical" evidence="11">
    <location>
        <begin position="176"/>
        <end position="194"/>
    </location>
</feature>
<evidence type="ECO:0000256" key="11">
    <source>
        <dbReference type="SAM" id="Phobius"/>
    </source>
</evidence>
<feature type="transmembrane region" description="Helical" evidence="11">
    <location>
        <begin position="35"/>
        <end position="54"/>
    </location>
</feature>
<comment type="caution">
    <text evidence="12">The sequence shown here is derived from an EMBL/GenBank/DDBJ whole genome shotgun (WGS) entry which is preliminary data.</text>
</comment>
<feature type="transmembrane region" description="Helical" evidence="11">
    <location>
        <begin position="100"/>
        <end position="124"/>
    </location>
</feature>
<evidence type="ECO:0000313" key="12">
    <source>
        <dbReference type="EMBL" id="CAL1529895.1"/>
    </source>
</evidence>
<evidence type="ECO:0000313" key="13">
    <source>
        <dbReference type="Proteomes" id="UP001497497"/>
    </source>
</evidence>
<dbReference type="GO" id="GO:0015293">
    <property type="term" value="F:symporter activity"/>
    <property type="evidence" value="ECO:0007669"/>
    <property type="project" value="TreeGrafter"/>
</dbReference>
<dbReference type="InterPro" id="IPR051163">
    <property type="entry name" value="Sodium:Solute_Symporter_SSF"/>
</dbReference>
<feature type="non-terminal residue" evidence="12">
    <location>
        <position position="1"/>
    </location>
</feature>
<keyword evidence="9 11" id="KW-0472">Membrane</keyword>
<dbReference type="PANTHER" id="PTHR42985:SF45">
    <property type="entry name" value="SODIUM_IODIDE COTRANSPORTER-LIKE"/>
    <property type="match status" value="1"/>
</dbReference>
<evidence type="ECO:0000256" key="1">
    <source>
        <dbReference type="ARBA" id="ARBA00004651"/>
    </source>
</evidence>
<keyword evidence="5 11" id="KW-0812">Transmembrane</keyword>
<keyword evidence="10" id="KW-0739">Sodium transport</keyword>
<proteinExistence type="inferred from homology"/>
<keyword evidence="4" id="KW-1003">Cell membrane</keyword>
<keyword evidence="3" id="KW-0813">Transport</keyword>
<keyword evidence="6 11" id="KW-1133">Transmembrane helix</keyword>
<comment type="similarity">
    <text evidence="2">Belongs to the sodium:solute symporter (SSF) (TC 2.A.21) family.</text>
</comment>